<sequence length="69" mass="7882">MRLRLSEYGKKFSILPCVMQVDDADGTRRASGDGAWSDRARQILLGRRWHSQSKIANASVHQAIDRKNR</sequence>
<organism evidence="1 2">
    <name type="scientific">Methylobacterium oryzihabitans</name>
    <dbReference type="NCBI Taxonomy" id="2499852"/>
    <lineage>
        <taxon>Bacteria</taxon>
        <taxon>Pseudomonadati</taxon>
        <taxon>Pseudomonadota</taxon>
        <taxon>Alphaproteobacteria</taxon>
        <taxon>Hyphomicrobiales</taxon>
        <taxon>Methylobacteriaceae</taxon>
        <taxon>Methylobacterium</taxon>
    </lineage>
</organism>
<dbReference type="Proteomes" id="UP000286997">
    <property type="component" value="Unassembled WGS sequence"/>
</dbReference>
<accession>A0A437P5B4</accession>
<comment type="caution">
    <text evidence="1">The sequence shown here is derived from an EMBL/GenBank/DDBJ whole genome shotgun (WGS) entry which is preliminary data.</text>
</comment>
<evidence type="ECO:0000313" key="1">
    <source>
        <dbReference type="EMBL" id="RVU17442.1"/>
    </source>
</evidence>
<proteinExistence type="predicted"/>
<keyword evidence="2" id="KW-1185">Reference proteome</keyword>
<protein>
    <submittedName>
        <fullName evidence="1">Uncharacterized protein</fullName>
    </submittedName>
</protein>
<gene>
    <name evidence="1" type="ORF">EOE48_13715</name>
</gene>
<dbReference type="AlphaFoldDB" id="A0A437P5B4"/>
<dbReference type="EMBL" id="SACP01000012">
    <property type="protein sequence ID" value="RVU17442.1"/>
    <property type="molecule type" value="Genomic_DNA"/>
</dbReference>
<name>A0A437P5B4_9HYPH</name>
<reference evidence="1 2" key="1">
    <citation type="submission" date="2019-01" db="EMBL/GenBank/DDBJ databases">
        <authorList>
            <person name="Chen W.-M."/>
        </authorList>
    </citation>
    <scope>NUCLEOTIDE SEQUENCE [LARGE SCALE GENOMIC DNA]</scope>
    <source>
        <strain evidence="1 2">TER-1</strain>
    </source>
</reference>
<evidence type="ECO:0000313" key="2">
    <source>
        <dbReference type="Proteomes" id="UP000286997"/>
    </source>
</evidence>